<sequence length="99" mass="10947">MWLAEKGESYYQGGEFFTQLLIYRKLAQYFNVSLEDFKPEAYGLPPSATRRQGPLPPGEKRPVLEDSKTLRECGFGGDEDEGEGGATCIASEEDTATCT</sequence>
<dbReference type="Proteomes" id="UP001152484">
    <property type="component" value="Unassembled WGS sequence"/>
</dbReference>
<keyword evidence="3" id="KW-1185">Reference proteome</keyword>
<gene>
    <name evidence="2" type="ORF">CEURO_LOCUS5564</name>
</gene>
<evidence type="ECO:0000313" key="3">
    <source>
        <dbReference type="Proteomes" id="UP001152484"/>
    </source>
</evidence>
<dbReference type="AlphaFoldDB" id="A0A9P0YTX2"/>
<evidence type="ECO:0000313" key="2">
    <source>
        <dbReference type="EMBL" id="CAH9075293.1"/>
    </source>
</evidence>
<protein>
    <submittedName>
        <fullName evidence="2">Uncharacterized protein</fullName>
    </submittedName>
</protein>
<evidence type="ECO:0000256" key="1">
    <source>
        <dbReference type="SAM" id="MobiDB-lite"/>
    </source>
</evidence>
<organism evidence="2 3">
    <name type="scientific">Cuscuta europaea</name>
    <name type="common">European dodder</name>
    <dbReference type="NCBI Taxonomy" id="41803"/>
    <lineage>
        <taxon>Eukaryota</taxon>
        <taxon>Viridiplantae</taxon>
        <taxon>Streptophyta</taxon>
        <taxon>Embryophyta</taxon>
        <taxon>Tracheophyta</taxon>
        <taxon>Spermatophyta</taxon>
        <taxon>Magnoliopsida</taxon>
        <taxon>eudicotyledons</taxon>
        <taxon>Gunneridae</taxon>
        <taxon>Pentapetalae</taxon>
        <taxon>asterids</taxon>
        <taxon>lamiids</taxon>
        <taxon>Solanales</taxon>
        <taxon>Convolvulaceae</taxon>
        <taxon>Cuscuteae</taxon>
        <taxon>Cuscuta</taxon>
        <taxon>Cuscuta subgen. Cuscuta</taxon>
    </lineage>
</organism>
<feature type="compositionally biased region" description="Basic and acidic residues" evidence="1">
    <location>
        <begin position="58"/>
        <end position="71"/>
    </location>
</feature>
<comment type="caution">
    <text evidence="2">The sequence shown here is derived from an EMBL/GenBank/DDBJ whole genome shotgun (WGS) entry which is preliminary data.</text>
</comment>
<accession>A0A9P0YTX2</accession>
<proteinExistence type="predicted"/>
<dbReference type="EMBL" id="CAMAPE010000009">
    <property type="protein sequence ID" value="CAH9075293.1"/>
    <property type="molecule type" value="Genomic_DNA"/>
</dbReference>
<feature type="region of interest" description="Disordered" evidence="1">
    <location>
        <begin position="41"/>
        <end position="99"/>
    </location>
</feature>
<reference evidence="2" key="1">
    <citation type="submission" date="2022-07" db="EMBL/GenBank/DDBJ databases">
        <authorList>
            <person name="Macas J."/>
            <person name="Novak P."/>
            <person name="Neumann P."/>
        </authorList>
    </citation>
    <scope>NUCLEOTIDE SEQUENCE</scope>
</reference>
<name>A0A9P0YTX2_CUSEU</name>